<dbReference type="GO" id="GO:0033214">
    <property type="term" value="P:siderophore-iron import into cell"/>
    <property type="evidence" value="ECO:0007669"/>
    <property type="project" value="TreeGrafter"/>
</dbReference>
<dbReference type="PANTHER" id="PTHR30472">
    <property type="entry name" value="FERRIC ENTEROBACTIN TRANSPORT SYSTEM PERMEASE PROTEIN"/>
    <property type="match status" value="1"/>
</dbReference>
<dbReference type="NCBIfam" id="NF007866">
    <property type="entry name" value="PRK10577.1-2"/>
    <property type="match status" value="1"/>
</dbReference>
<evidence type="ECO:0000256" key="3">
    <source>
        <dbReference type="ARBA" id="ARBA00022448"/>
    </source>
</evidence>
<dbReference type="InterPro" id="IPR037294">
    <property type="entry name" value="ABC_BtuC-like"/>
</dbReference>
<evidence type="ECO:0000256" key="1">
    <source>
        <dbReference type="ARBA" id="ARBA00004651"/>
    </source>
</evidence>
<dbReference type="CDD" id="cd06550">
    <property type="entry name" value="TM_ABC_iron-siderophores_like"/>
    <property type="match status" value="2"/>
</dbReference>
<keyword evidence="5 8" id="KW-0812">Transmembrane</keyword>
<organism evidence="9 10">
    <name type="scientific">Acidisoma cellulosilyticum</name>
    <dbReference type="NCBI Taxonomy" id="2802395"/>
    <lineage>
        <taxon>Bacteria</taxon>
        <taxon>Pseudomonadati</taxon>
        <taxon>Pseudomonadota</taxon>
        <taxon>Alphaproteobacteria</taxon>
        <taxon>Acetobacterales</taxon>
        <taxon>Acidocellaceae</taxon>
        <taxon>Acidisoma</taxon>
    </lineage>
</organism>
<feature type="transmembrane region" description="Helical" evidence="8">
    <location>
        <begin position="490"/>
        <end position="509"/>
    </location>
</feature>
<evidence type="ECO:0000256" key="6">
    <source>
        <dbReference type="ARBA" id="ARBA00022989"/>
    </source>
</evidence>
<feature type="transmembrane region" description="Helical" evidence="8">
    <location>
        <begin position="461"/>
        <end position="478"/>
    </location>
</feature>
<sequence>MLDRQAVNGRRSFPMRPHYLALVLAGAAAFMTLWIVQHLLPPAQWWQAVFHPARQDLAQIDVHFAVMPRLCLALLAGGALGLAGVIFQQVLRNPMAEPATLGVSAGAYLALSLAAIWLPGLSGSSRQAVALLGAVAAMAIVLGLSWRKGLSPLALILAGLIVGLYCGAFNTALILFQDKLRTLTLWGSGSLDGQDWLGVRDLASQSALVVVLLFVLRRPLNLLGLEDAGASSLGLSLQRARMIVLALAVILSAAVVSTVGVISFIGIGAPMLARMAGARTLGQRLLWSALIGATLLWFADDCLQVIDGALHVSIPTGAAAALFGGPILLFLLPRMRQMSRPVLSGGGRGFDRRTRAPLRGILVLVACLVGAVLVSLAFGKGISGWQWSGWRQMQALSFWRGPPMVAAAAAGAMLAVAGSLLQRLTGNPMASPEVLGVSTGAALGVIALVLIAPGFGRPVQILASGGGATVALGLMLLWGRRSGFAPDQMLLGGVTLAMAFTGILAVLLASGDPRMIGLLAWISGSTYLVRWPDALSACLIGGVLALAVPVQRRWLEILPLGDGLARSLGTPLASSRLAILLVASCFTGIATLVVGPLSFVGLMAPHMARSFCQSRPLPQLVASAILGALIMVLANWAGRVLLFPNQMPAGLVATLLGGTYLMIQLARRPR</sequence>
<comment type="similarity">
    <text evidence="2">Belongs to the binding-protein-dependent transport system permease family. FecCD subfamily.</text>
</comment>
<dbReference type="Gene3D" id="1.10.3470.10">
    <property type="entry name" value="ABC transporter involved in vitamin B12 uptake, BtuC"/>
    <property type="match status" value="2"/>
</dbReference>
<feature type="transmembrane region" description="Helical" evidence="8">
    <location>
        <begin position="153"/>
        <end position="176"/>
    </location>
</feature>
<feature type="transmembrane region" description="Helical" evidence="8">
    <location>
        <begin position="616"/>
        <end position="637"/>
    </location>
</feature>
<feature type="transmembrane region" description="Helical" evidence="8">
    <location>
        <begin position="99"/>
        <end position="121"/>
    </location>
</feature>
<dbReference type="GO" id="GO:0005886">
    <property type="term" value="C:plasma membrane"/>
    <property type="evidence" value="ECO:0007669"/>
    <property type="project" value="UniProtKB-SubCell"/>
</dbReference>
<dbReference type="SUPFAM" id="SSF81345">
    <property type="entry name" value="ABC transporter involved in vitamin B12 uptake, BtuC"/>
    <property type="match status" value="2"/>
</dbReference>
<feature type="transmembrane region" description="Helical" evidence="8">
    <location>
        <begin position="577"/>
        <end position="604"/>
    </location>
</feature>
<feature type="transmembrane region" description="Helical" evidence="8">
    <location>
        <begin position="312"/>
        <end position="332"/>
    </location>
</feature>
<gene>
    <name evidence="9" type="primary">fhuB</name>
    <name evidence="9" type="ORF">ACELLULO517_25340</name>
</gene>
<keyword evidence="3" id="KW-0813">Transport</keyword>
<keyword evidence="10" id="KW-1185">Reference proteome</keyword>
<evidence type="ECO:0000313" key="10">
    <source>
        <dbReference type="Proteomes" id="UP000721844"/>
    </source>
</evidence>
<keyword evidence="4" id="KW-1003">Cell membrane</keyword>
<name>A0A963Z846_9PROT</name>
<feature type="transmembrane region" description="Helical" evidence="8">
    <location>
        <begin position="403"/>
        <end position="422"/>
    </location>
</feature>
<evidence type="ECO:0000256" key="4">
    <source>
        <dbReference type="ARBA" id="ARBA00022475"/>
    </source>
</evidence>
<evidence type="ECO:0000256" key="5">
    <source>
        <dbReference type="ARBA" id="ARBA00022692"/>
    </source>
</evidence>
<reference evidence="9 10" key="1">
    <citation type="journal article" date="2021" name="Microorganisms">
        <title>Acidisoma silvae sp. nov. and Acidisomacellulosilytica sp. nov., Two Acidophilic Bacteria Isolated from Decaying Wood, Hydrolyzing Cellulose and Producing Poly-3-hydroxybutyrate.</title>
        <authorList>
            <person name="Mieszkin S."/>
            <person name="Pouder E."/>
            <person name="Uroz S."/>
            <person name="Simon-Colin C."/>
            <person name="Alain K."/>
        </authorList>
    </citation>
    <scope>NUCLEOTIDE SEQUENCE [LARGE SCALE GENOMIC DNA]</scope>
    <source>
        <strain evidence="9 10">HW T5.17</strain>
    </source>
</reference>
<accession>A0A963Z846</accession>
<evidence type="ECO:0000256" key="7">
    <source>
        <dbReference type="ARBA" id="ARBA00023136"/>
    </source>
</evidence>
<feature type="transmembrane region" description="Helical" evidence="8">
    <location>
        <begin position="127"/>
        <end position="146"/>
    </location>
</feature>
<dbReference type="Proteomes" id="UP000721844">
    <property type="component" value="Unassembled WGS sequence"/>
</dbReference>
<feature type="transmembrane region" description="Helical" evidence="8">
    <location>
        <begin position="242"/>
        <end position="273"/>
    </location>
</feature>
<feature type="transmembrane region" description="Helical" evidence="8">
    <location>
        <begin position="285"/>
        <end position="306"/>
    </location>
</feature>
<dbReference type="PANTHER" id="PTHR30472:SF37">
    <property type="entry name" value="FE(3+) DICITRATE TRANSPORT SYSTEM PERMEASE PROTEIN FECD-RELATED"/>
    <property type="match status" value="1"/>
</dbReference>
<dbReference type="RefSeq" id="WP_227310255.1">
    <property type="nucleotide sequence ID" value="NZ_JAESVA010000014.1"/>
</dbReference>
<comment type="caution">
    <text evidence="9">The sequence shown here is derived from an EMBL/GenBank/DDBJ whole genome shotgun (WGS) entry which is preliminary data.</text>
</comment>
<comment type="subcellular location">
    <subcellularLocation>
        <location evidence="1">Cell membrane</location>
        <topology evidence="1">Multi-pass membrane protein</topology>
    </subcellularLocation>
</comment>
<dbReference type="Pfam" id="PF01032">
    <property type="entry name" value="FecCD"/>
    <property type="match status" value="2"/>
</dbReference>
<feature type="transmembrane region" description="Helical" evidence="8">
    <location>
        <begin position="649"/>
        <end position="666"/>
    </location>
</feature>
<evidence type="ECO:0000313" key="9">
    <source>
        <dbReference type="EMBL" id="MCB8883598.1"/>
    </source>
</evidence>
<protein>
    <submittedName>
        <fullName evidence="9">Fe(3+)-hydroxamate ABC transporter permease FhuB</fullName>
    </submittedName>
</protein>
<feature type="transmembrane region" description="Helical" evidence="8">
    <location>
        <begin position="361"/>
        <end position="383"/>
    </location>
</feature>
<dbReference type="AlphaFoldDB" id="A0A963Z846"/>
<keyword evidence="6 8" id="KW-1133">Transmembrane helix</keyword>
<dbReference type="EMBL" id="JAESVA010000014">
    <property type="protein sequence ID" value="MCB8883598.1"/>
    <property type="molecule type" value="Genomic_DNA"/>
</dbReference>
<evidence type="ECO:0000256" key="2">
    <source>
        <dbReference type="ARBA" id="ARBA00007935"/>
    </source>
</evidence>
<feature type="transmembrane region" description="Helical" evidence="8">
    <location>
        <begin position="434"/>
        <end position="455"/>
    </location>
</feature>
<dbReference type="InterPro" id="IPR000522">
    <property type="entry name" value="ABC_transptr_permease_BtuC"/>
</dbReference>
<dbReference type="GO" id="GO:0022857">
    <property type="term" value="F:transmembrane transporter activity"/>
    <property type="evidence" value="ECO:0007669"/>
    <property type="project" value="InterPro"/>
</dbReference>
<feature type="transmembrane region" description="Helical" evidence="8">
    <location>
        <begin position="66"/>
        <end position="87"/>
    </location>
</feature>
<evidence type="ECO:0000256" key="8">
    <source>
        <dbReference type="SAM" id="Phobius"/>
    </source>
</evidence>
<proteinExistence type="inferred from homology"/>
<keyword evidence="7 8" id="KW-0472">Membrane</keyword>
<feature type="transmembrane region" description="Helical" evidence="8">
    <location>
        <begin position="20"/>
        <end position="40"/>
    </location>
</feature>